<feature type="transmembrane region" description="Helical" evidence="6">
    <location>
        <begin position="311"/>
        <end position="327"/>
    </location>
</feature>
<dbReference type="Proteomes" id="UP001195483">
    <property type="component" value="Unassembled WGS sequence"/>
</dbReference>
<evidence type="ECO:0000256" key="5">
    <source>
        <dbReference type="ARBA" id="ARBA00023136"/>
    </source>
</evidence>
<keyword evidence="3 6" id="KW-0812">Transmembrane</keyword>
<feature type="transmembrane region" description="Helical" evidence="6">
    <location>
        <begin position="252"/>
        <end position="273"/>
    </location>
</feature>
<comment type="subcellular location">
    <subcellularLocation>
        <location evidence="1">Membrane</location>
        <topology evidence="1">Multi-pass membrane protein</topology>
    </subcellularLocation>
</comment>
<comment type="similarity">
    <text evidence="2">Belongs to the nucleobase:cation symporter-2 (NCS2) (TC 2.A.40) family.</text>
</comment>
<dbReference type="PANTHER" id="PTHR11119">
    <property type="entry name" value="XANTHINE-URACIL / VITAMIN C PERMEASE FAMILY MEMBER"/>
    <property type="match status" value="1"/>
</dbReference>
<reference evidence="7" key="1">
    <citation type="journal article" date="2021" name="Genome Biol. Evol.">
        <title>A High-Quality Reference Genome for a Parasitic Bivalve with Doubly Uniparental Inheritance (Bivalvia: Unionida).</title>
        <authorList>
            <person name="Smith C.H."/>
        </authorList>
    </citation>
    <scope>NUCLEOTIDE SEQUENCE</scope>
    <source>
        <strain evidence="7">CHS0354</strain>
    </source>
</reference>
<keyword evidence="4 6" id="KW-1133">Transmembrane helix</keyword>
<reference evidence="7" key="3">
    <citation type="submission" date="2023-05" db="EMBL/GenBank/DDBJ databases">
        <authorList>
            <person name="Smith C.H."/>
        </authorList>
    </citation>
    <scope>NUCLEOTIDE SEQUENCE</scope>
    <source>
        <strain evidence="7">CHS0354</strain>
        <tissue evidence="7">Mantle</tissue>
    </source>
</reference>
<comment type="caution">
    <text evidence="7">The sequence shown here is derived from an EMBL/GenBank/DDBJ whole genome shotgun (WGS) entry which is preliminary data.</text>
</comment>
<evidence type="ECO:0000256" key="1">
    <source>
        <dbReference type="ARBA" id="ARBA00004141"/>
    </source>
</evidence>
<dbReference type="Pfam" id="PF00860">
    <property type="entry name" value="Xan_ur_permease"/>
    <property type="match status" value="1"/>
</dbReference>
<evidence type="ECO:0000313" key="7">
    <source>
        <dbReference type="EMBL" id="KAK3595861.1"/>
    </source>
</evidence>
<gene>
    <name evidence="7" type="ORF">CHS0354_014685</name>
</gene>
<evidence type="ECO:0000256" key="2">
    <source>
        <dbReference type="ARBA" id="ARBA00008821"/>
    </source>
</evidence>
<organism evidence="7 8">
    <name type="scientific">Potamilus streckersoni</name>
    <dbReference type="NCBI Taxonomy" id="2493646"/>
    <lineage>
        <taxon>Eukaryota</taxon>
        <taxon>Metazoa</taxon>
        <taxon>Spiralia</taxon>
        <taxon>Lophotrochozoa</taxon>
        <taxon>Mollusca</taxon>
        <taxon>Bivalvia</taxon>
        <taxon>Autobranchia</taxon>
        <taxon>Heteroconchia</taxon>
        <taxon>Palaeoheterodonta</taxon>
        <taxon>Unionida</taxon>
        <taxon>Unionoidea</taxon>
        <taxon>Unionidae</taxon>
        <taxon>Ambleminae</taxon>
        <taxon>Lampsilini</taxon>
        <taxon>Potamilus</taxon>
    </lineage>
</organism>
<dbReference type="GO" id="GO:0016020">
    <property type="term" value="C:membrane"/>
    <property type="evidence" value="ECO:0007669"/>
    <property type="project" value="UniProtKB-SubCell"/>
</dbReference>
<feature type="transmembrane region" description="Helical" evidence="6">
    <location>
        <begin position="279"/>
        <end position="299"/>
    </location>
</feature>
<feature type="transmembrane region" description="Helical" evidence="6">
    <location>
        <begin position="12"/>
        <end position="32"/>
    </location>
</feature>
<dbReference type="InterPro" id="IPR006043">
    <property type="entry name" value="NCS2"/>
</dbReference>
<evidence type="ECO:0000256" key="3">
    <source>
        <dbReference type="ARBA" id="ARBA00022692"/>
    </source>
</evidence>
<sequence length="339" mass="36107">MYHKLRQIMGSLILASLVEVLLGCTGTIGLLMRYIGPLTVAPVISLIGLSLFKIPLTYAQKHWGISGLSAALVIIFILYLNRLRVPLPLSCIKGRPTITKVPLFQLFPVLLAMTISWIVCAILTITNVLPDDRSSPQYLARTDARLNIIKETPWFYVPYPGQFGSPLFNTSIFVGFLASVISSVLESVGDYHAVATATNSPPPPRHAVNRGILLEGLGSVLSGFMGAGHATTSYTNNIAIVGITKVASRSCLAAAGIFALLLSLVGRAGAVLSTIPDPAIGGSMLITFGILTAIGLFMLKPLDMSSSRNMAIFGISLYIGLAIPDWIKENPEAASTGIL</sequence>
<keyword evidence="8" id="KW-1185">Reference proteome</keyword>
<feature type="transmembrane region" description="Helical" evidence="6">
    <location>
        <begin position="63"/>
        <end position="80"/>
    </location>
</feature>
<evidence type="ECO:0000313" key="8">
    <source>
        <dbReference type="Proteomes" id="UP001195483"/>
    </source>
</evidence>
<keyword evidence="5 6" id="KW-0472">Membrane</keyword>
<name>A0AAE0VZG9_9BIVA</name>
<dbReference type="EMBL" id="JAEAOA010000900">
    <property type="protein sequence ID" value="KAK3595861.1"/>
    <property type="molecule type" value="Genomic_DNA"/>
</dbReference>
<reference evidence="7" key="2">
    <citation type="journal article" date="2021" name="Genome Biol. Evol.">
        <title>Developing a high-quality reference genome for a parasitic bivalve with doubly uniparental inheritance (Bivalvia: Unionida).</title>
        <authorList>
            <person name="Smith C.H."/>
        </authorList>
    </citation>
    <scope>NUCLEOTIDE SEQUENCE</scope>
    <source>
        <strain evidence="7">CHS0354</strain>
        <tissue evidence="7">Mantle</tissue>
    </source>
</reference>
<proteinExistence type="inferred from homology"/>
<dbReference type="GO" id="GO:0022857">
    <property type="term" value="F:transmembrane transporter activity"/>
    <property type="evidence" value="ECO:0007669"/>
    <property type="project" value="InterPro"/>
</dbReference>
<evidence type="ECO:0000256" key="6">
    <source>
        <dbReference type="SAM" id="Phobius"/>
    </source>
</evidence>
<accession>A0AAE0VZG9</accession>
<protein>
    <recommendedName>
        <fullName evidence="9">Solute carrier family 23 member 2</fullName>
    </recommendedName>
</protein>
<feature type="transmembrane region" description="Helical" evidence="6">
    <location>
        <begin position="106"/>
        <end position="129"/>
    </location>
</feature>
<evidence type="ECO:0008006" key="9">
    <source>
        <dbReference type="Google" id="ProtNLM"/>
    </source>
</evidence>
<dbReference type="AlphaFoldDB" id="A0AAE0VZG9"/>
<evidence type="ECO:0000256" key="4">
    <source>
        <dbReference type="ARBA" id="ARBA00022989"/>
    </source>
</evidence>